<evidence type="ECO:0000256" key="5">
    <source>
        <dbReference type="ARBA" id="ARBA00023136"/>
    </source>
</evidence>
<keyword evidence="4 6" id="KW-1133">Transmembrane helix</keyword>
<keyword evidence="3 6" id="KW-0812">Transmembrane</keyword>
<proteinExistence type="inferred from homology"/>
<comment type="similarity">
    <text evidence="2">Belongs to the CTL (choline transporter-like) family.</text>
</comment>
<accession>A0AAR5QG19</accession>
<reference evidence="7" key="2">
    <citation type="submission" date="2024-08" db="UniProtKB">
        <authorList>
            <consortium name="EnsemblMetazoa"/>
        </authorList>
    </citation>
    <scope>IDENTIFICATION</scope>
</reference>
<evidence type="ECO:0000256" key="1">
    <source>
        <dbReference type="ARBA" id="ARBA00004141"/>
    </source>
</evidence>
<feature type="transmembrane region" description="Helical" evidence="6">
    <location>
        <begin position="209"/>
        <end position="231"/>
    </location>
</feature>
<dbReference type="EnsemblMetazoa" id="XM_019916609.1">
    <property type="protein sequence ID" value="XP_019772168.1"/>
    <property type="gene ID" value="LOC109545766"/>
</dbReference>
<dbReference type="InterPro" id="IPR007603">
    <property type="entry name" value="Choline_transptr-like"/>
</dbReference>
<keyword evidence="5 6" id="KW-0472">Membrane</keyword>
<organism evidence="7 8">
    <name type="scientific">Dendroctonus ponderosae</name>
    <name type="common">Mountain pine beetle</name>
    <dbReference type="NCBI Taxonomy" id="77166"/>
    <lineage>
        <taxon>Eukaryota</taxon>
        <taxon>Metazoa</taxon>
        <taxon>Ecdysozoa</taxon>
        <taxon>Arthropoda</taxon>
        <taxon>Hexapoda</taxon>
        <taxon>Insecta</taxon>
        <taxon>Pterygota</taxon>
        <taxon>Neoptera</taxon>
        <taxon>Endopterygota</taxon>
        <taxon>Coleoptera</taxon>
        <taxon>Polyphaga</taxon>
        <taxon>Cucujiformia</taxon>
        <taxon>Curculionidae</taxon>
        <taxon>Scolytinae</taxon>
        <taxon>Dendroctonus</taxon>
    </lineage>
</organism>
<feature type="transmembrane region" description="Helical" evidence="6">
    <location>
        <begin position="44"/>
        <end position="64"/>
    </location>
</feature>
<evidence type="ECO:0000313" key="7">
    <source>
        <dbReference type="EnsemblMetazoa" id="XP_019772168.1"/>
    </source>
</evidence>
<name>A0AAR5QG19_DENPD</name>
<dbReference type="AlphaFoldDB" id="A0AAR5QG19"/>
<dbReference type="GO" id="GO:0022857">
    <property type="term" value="F:transmembrane transporter activity"/>
    <property type="evidence" value="ECO:0007669"/>
    <property type="project" value="InterPro"/>
</dbReference>
<sequence>MGLNSSILQPEELIDFKKLAPNVRLDAVNIPEIPANRKATNVRWLITLIASIVILIPFLIYTMMHSDIKRLTVGYDSCGDVCGEINQHRDGVACSGQDLTTKPYIKYDDTFAGADSSTWTIKRGSCLATCPNEYLVYNGVCLKQSTIRHQNAMKSTVDYDYENYDSQIEDEDLASYYASIKWQLIISCFLSILIAMGLLILFRFNVSFMVWAILIGSVLALFVFAIFAWIVSQQMTVGIILSVCAVLYGILLICFRKRVQLVILMLKEAHKAVFPNAQIDGRSFLFVL</sequence>
<evidence type="ECO:0000256" key="3">
    <source>
        <dbReference type="ARBA" id="ARBA00022692"/>
    </source>
</evidence>
<dbReference type="PANTHER" id="PTHR12385:SF96">
    <property type="entry name" value="CHOLINE TRANSPORTER-LIKE PROTEIN"/>
    <property type="match status" value="1"/>
</dbReference>
<evidence type="ECO:0000256" key="6">
    <source>
        <dbReference type="SAM" id="Phobius"/>
    </source>
</evidence>
<reference evidence="8" key="1">
    <citation type="journal article" date="2013" name="Genome Biol.">
        <title>Draft genome of the mountain pine beetle, Dendroctonus ponderosae Hopkins, a major forest pest.</title>
        <authorList>
            <person name="Keeling C.I."/>
            <person name="Yuen M.M."/>
            <person name="Liao N.Y."/>
            <person name="Docking T.R."/>
            <person name="Chan S.K."/>
            <person name="Taylor G.A."/>
            <person name="Palmquist D.L."/>
            <person name="Jackman S.D."/>
            <person name="Nguyen A."/>
            <person name="Li M."/>
            <person name="Henderson H."/>
            <person name="Janes J.K."/>
            <person name="Zhao Y."/>
            <person name="Pandoh P."/>
            <person name="Moore R."/>
            <person name="Sperling F.A."/>
            <person name="Huber D.P."/>
            <person name="Birol I."/>
            <person name="Jones S.J."/>
            <person name="Bohlmann J."/>
        </authorList>
    </citation>
    <scope>NUCLEOTIDE SEQUENCE</scope>
</reference>
<evidence type="ECO:0000313" key="8">
    <source>
        <dbReference type="Proteomes" id="UP000019118"/>
    </source>
</evidence>
<dbReference type="GO" id="GO:0016020">
    <property type="term" value="C:membrane"/>
    <property type="evidence" value="ECO:0007669"/>
    <property type="project" value="UniProtKB-SubCell"/>
</dbReference>
<keyword evidence="8" id="KW-1185">Reference proteome</keyword>
<dbReference type="PANTHER" id="PTHR12385">
    <property type="entry name" value="CHOLINE TRANSPORTER-LIKE (SLC FAMILY 44)"/>
    <property type="match status" value="1"/>
</dbReference>
<dbReference type="Proteomes" id="UP000019118">
    <property type="component" value="Unassembled WGS sequence"/>
</dbReference>
<feature type="transmembrane region" description="Helical" evidence="6">
    <location>
        <begin position="182"/>
        <end position="202"/>
    </location>
</feature>
<comment type="subcellular location">
    <subcellularLocation>
        <location evidence="1">Membrane</location>
        <topology evidence="1">Multi-pass membrane protein</topology>
    </subcellularLocation>
</comment>
<evidence type="ECO:0000256" key="4">
    <source>
        <dbReference type="ARBA" id="ARBA00022989"/>
    </source>
</evidence>
<evidence type="ECO:0000256" key="2">
    <source>
        <dbReference type="ARBA" id="ARBA00007168"/>
    </source>
</evidence>
<feature type="transmembrane region" description="Helical" evidence="6">
    <location>
        <begin position="237"/>
        <end position="255"/>
    </location>
</feature>
<protein>
    <submittedName>
        <fullName evidence="7">Uncharacterized protein</fullName>
    </submittedName>
</protein>